<sequence>MKKTSVFLFAAVLLGELLFGESIPRKEYLGIIKTIEAFINKDNTFKEKEIYIFECERNDSFHSGYIQNEKGFYLGANPYDEMQRDDISVDETIVDISIDYNAKDIIIVFRKNGKWYGFKSRIISKKNRIRIKEIPKELNETD</sequence>
<accession>A0A150ILX7</accession>
<proteinExistence type="predicted"/>
<comment type="caution">
    <text evidence="1">The sequence shown here is derived from an EMBL/GenBank/DDBJ whole genome shotgun (WGS) entry which is preliminary data.</text>
</comment>
<evidence type="ECO:0000313" key="2">
    <source>
        <dbReference type="Proteomes" id="UP000075398"/>
    </source>
</evidence>
<name>A0A150ILX7_9EURY</name>
<gene>
    <name evidence="1" type="ORF">AMQ22_02187</name>
</gene>
<reference evidence="1 2" key="1">
    <citation type="journal article" date="2016" name="ISME J.">
        <title>Chasing the elusive Euryarchaeota class WSA2: genomes reveal a uniquely fastidious methyl-reducing methanogen.</title>
        <authorList>
            <person name="Nobu M.K."/>
            <person name="Narihiro T."/>
            <person name="Kuroda K."/>
            <person name="Mei R."/>
            <person name="Liu W.T."/>
        </authorList>
    </citation>
    <scope>NUCLEOTIDE SEQUENCE [LARGE SCALE GENOMIC DNA]</scope>
    <source>
        <strain evidence="1">U1lsi0528_Bin055</strain>
    </source>
</reference>
<dbReference type="Proteomes" id="UP000075398">
    <property type="component" value="Unassembled WGS sequence"/>
</dbReference>
<evidence type="ECO:0000313" key="1">
    <source>
        <dbReference type="EMBL" id="KYC45785.1"/>
    </source>
</evidence>
<dbReference type="AlphaFoldDB" id="A0A150ILX7"/>
<protein>
    <submittedName>
        <fullName evidence="1">Uncharacterized protein</fullName>
    </submittedName>
</protein>
<dbReference type="EMBL" id="LNGC01000225">
    <property type="protein sequence ID" value="KYC45785.1"/>
    <property type="molecule type" value="Genomic_DNA"/>
</dbReference>
<organism evidence="1 2">
    <name type="scientific">Candidatus Methanofastidiosum methylothiophilum</name>
    <dbReference type="NCBI Taxonomy" id="1705564"/>
    <lineage>
        <taxon>Archaea</taxon>
        <taxon>Methanobacteriati</taxon>
        <taxon>Methanobacteriota</taxon>
        <taxon>Stenosarchaea group</taxon>
        <taxon>Candidatus Methanofastidiosia</taxon>
        <taxon>Candidatus Methanofastidiosales</taxon>
        <taxon>Candidatus Methanofastidiosaceae</taxon>
        <taxon>Candidatus Methanofastidiosum</taxon>
    </lineage>
</organism>